<dbReference type="InterPro" id="IPR023296">
    <property type="entry name" value="Glyco_hydro_beta-prop_sf"/>
</dbReference>
<evidence type="ECO:0000313" key="2">
    <source>
        <dbReference type="EMBL" id="OGG12606.1"/>
    </source>
</evidence>
<dbReference type="InterPro" id="IPR029058">
    <property type="entry name" value="AB_hydrolase_fold"/>
</dbReference>
<dbReference type="Proteomes" id="UP000176923">
    <property type="component" value="Unassembled WGS sequence"/>
</dbReference>
<accession>A0A1F5ZJD8</accession>
<feature type="compositionally biased region" description="Pro residues" evidence="1">
    <location>
        <begin position="360"/>
        <end position="369"/>
    </location>
</feature>
<feature type="compositionally biased region" description="Pro residues" evidence="1">
    <location>
        <begin position="334"/>
        <end position="350"/>
    </location>
</feature>
<dbReference type="EMBL" id="MFJL01000044">
    <property type="protein sequence ID" value="OGG12606.1"/>
    <property type="molecule type" value="Genomic_DNA"/>
</dbReference>
<name>A0A1F5ZJD8_9BACT</name>
<evidence type="ECO:0000256" key="1">
    <source>
        <dbReference type="SAM" id="MobiDB-lite"/>
    </source>
</evidence>
<reference evidence="2 3" key="1">
    <citation type="journal article" date="2016" name="Nat. Commun.">
        <title>Thousands of microbial genomes shed light on interconnected biogeochemical processes in an aquifer system.</title>
        <authorList>
            <person name="Anantharaman K."/>
            <person name="Brown C.T."/>
            <person name="Hug L.A."/>
            <person name="Sharon I."/>
            <person name="Castelle C.J."/>
            <person name="Probst A.J."/>
            <person name="Thomas B.C."/>
            <person name="Singh A."/>
            <person name="Wilkins M.J."/>
            <person name="Karaoz U."/>
            <person name="Brodie E.L."/>
            <person name="Williams K.H."/>
            <person name="Hubbard S.S."/>
            <person name="Banfield J.F."/>
        </authorList>
    </citation>
    <scope>NUCLEOTIDE SEQUENCE [LARGE SCALE GENOMIC DNA]</scope>
</reference>
<comment type="caution">
    <text evidence="2">The sequence shown here is derived from an EMBL/GenBank/DDBJ whole genome shotgun (WGS) entry which is preliminary data.</text>
</comment>
<dbReference type="SUPFAM" id="SSF75005">
    <property type="entry name" value="Arabinanase/levansucrase/invertase"/>
    <property type="match status" value="2"/>
</dbReference>
<sequence>MNNLSKFKTILLSLFILFFLSSLFHRNVNAIFVRSSQPVIPVSPNEWDSILTTDPGVLVEGNLVKIWYAGSNGFDNDSKFQIGYATSNDGVVFSKFQNTPIIPWNFVKNNDIGIQAPRLLKRTKNDTTIYEMWFNSIYQNYSNFDIYYTSSTDGINWSNLTKVNFDTSPGWSLNGQTSPIVIYDSENNIYKMWHSARSSLDNKWRVAYATSSAGINWVRNPQPILNPDSQWENNDGGAGIVPGSILVENNKYYLFYHGDRDIGYAFSNDGINFTKYANNPILTNNSSDPESFDSSRIVAAAITKYQNEYLLYYVGRGSTTNVWQIGLAKSPNIPGEPEPSNSPTPSPTSTPTPTVTSSPTPTPTSGPPPFSPIIIIPGLGGSWNEADIFSCNPSTGGIWTATPFVDVYDRLIYTLTKKAGLKMNKDVYFYTYDWRQPLPVQSSRLKKYIDTALAGRQGTKVKLVGHSLGGLVIRSYLTDYWSEDKVESAMTVGSPHSGTLLAYPLWEGGEMPKEFSLFNIVLNQIIQYCRVDPLTLQRKSEREVVQKLVPVAQSLLPTFDYLYKRRLVIPVTGMISQNDWLNLHPLPAQHFFIPFQTLSGSGFKTLLSYTVKNPSAKDIRGGNWLDGKISDKTKSDAGDGTILLISASDPVLPNETLFKDHGQLISSKEGVAKILTFLNISAPPIDMEVAQSVNLKTLSLSVDKPVSFILVDPEKNTESQKQLLIRINPKFGNYRIKIKGERNEKARITLSLFKDGEDPKNINYPVTLKKSKITEISFSYPNDSSFAPKITVVQ</sequence>
<dbReference type="Pfam" id="PF02450">
    <property type="entry name" value="LCAT"/>
    <property type="match status" value="1"/>
</dbReference>
<protein>
    <recommendedName>
        <fullName evidence="4">DUF676 domain-containing protein</fullName>
    </recommendedName>
</protein>
<dbReference type="PANTHER" id="PTHR35279">
    <property type="match status" value="1"/>
</dbReference>
<proteinExistence type="predicted"/>
<dbReference type="AlphaFoldDB" id="A0A1F5ZJD8"/>
<dbReference type="Gene3D" id="2.115.10.20">
    <property type="entry name" value="Glycosyl hydrolase domain, family 43"/>
    <property type="match status" value="3"/>
</dbReference>
<dbReference type="PANTHER" id="PTHR35279:SF1">
    <property type="entry name" value="ARABINANASE_LEVANSUCRASE_INVERTASE"/>
    <property type="match status" value="1"/>
</dbReference>
<dbReference type="InterPro" id="IPR003386">
    <property type="entry name" value="LACT/PDAT_acylTrfase"/>
</dbReference>
<dbReference type="SUPFAM" id="SSF53474">
    <property type="entry name" value="alpha/beta-Hydrolases"/>
    <property type="match status" value="1"/>
</dbReference>
<feature type="region of interest" description="Disordered" evidence="1">
    <location>
        <begin position="330"/>
        <end position="369"/>
    </location>
</feature>
<organism evidence="2 3">
    <name type="scientific">Candidatus Gottesmanbacteria bacterium RIFCSPHIGHO2_02_FULL_39_11</name>
    <dbReference type="NCBI Taxonomy" id="1798382"/>
    <lineage>
        <taxon>Bacteria</taxon>
        <taxon>Candidatus Gottesmaniibacteriota</taxon>
    </lineage>
</organism>
<dbReference type="GO" id="GO:0006629">
    <property type="term" value="P:lipid metabolic process"/>
    <property type="evidence" value="ECO:0007669"/>
    <property type="project" value="InterPro"/>
</dbReference>
<evidence type="ECO:0000313" key="3">
    <source>
        <dbReference type="Proteomes" id="UP000176923"/>
    </source>
</evidence>
<dbReference type="Gene3D" id="3.40.50.1820">
    <property type="entry name" value="alpha/beta hydrolase"/>
    <property type="match status" value="1"/>
</dbReference>
<dbReference type="STRING" id="1798382.A3D77_04685"/>
<dbReference type="GO" id="GO:0008374">
    <property type="term" value="F:O-acyltransferase activity"/>
    <property type="evidence" value="ECO:0007669"/>
    <property type="project" value="InterPro"/>
</dbReference>
<gene>
    <name evidence="2" type="ORF">A3D77_04685</name>
</gene>
<evidence type="ECO:0008006" key="4">
    <source>
        <dbReference type="Google" id="ProtNLM"/>
    </source>
</evidence>